<feature type="transmembrane region" description="Helical" evidence="8">
    <location>
        <begin position="273"/>
        <end position="290"/>
    </location>
</feature>
<evidence type="ECO:0000256" key="5">
    <source>
        <dbReference type="ARBA" id="ARBA00022692"/>
    </source>
</evidence>
<evidence type="ECO:0000256" key="6">
    <source>
        <dbReference type="ARBA" id="ARBA00022989"/>
    </source>
</evidence>
<evidence type="ECO:0000256" key="3">
    <source>
        <dbReference type="ARBA" id="ARBA00022676"/>
    </source>
</evidence>
<evidence type="ECO:0000256" key="8">
    <source>
        <dbReference type="SAM" id="Phobius"/>
    </source>
</evidence>
<evidence type="ECO:0000313" key="10">
    <source>
        <dbReference type="EMBL" id="GAA4379140.1"/>
    </source>
</evidence>
<evidence type="ECO:0000256" key="4">
    <source>
        <dbReference type="ARBA" id="ARBA00022679"/>
    </source>
</evidence>
<feature type="transmembrane region" description="Helical" evidence="8">
    <location>
        <begin position="211"/>
        <end position="229"/>
    </location>
</feature>
<feature type="transmembrane region" description="Helical" evidence="8">
    <location>
        <begin position="174"/>
        <end position="199"/>
    </location>
</feature>
<comment type="caution">
    <text evidence="10">The sequence shown here is derived from an EMBL/GenBank/DDBJ whole genome shotgun (WGS) entry which is preliminary data.</text>
</comment>
<dbReference type="InterPro" id="IPR050297">
    <property type="entry name" value="LipidA_mod_glycosyltrf_83"/>
</dbReference>
<dbReference type="PANTHER" id="PTHR33908:SF3">
    <property type="entry name" value="UNDECAPRENYL PHOSPHATE-ALPHA-4-AMINO-4-DEOXY-L-ARABINOSE ARABINOSYL TRANSFERASE"/>
    <property type="match status" value="1"/>
</dbReference>
<comment type="subcellular location">
    <subcellularLocation>
        <location evidence="1">Cell membrane</location>
        <topology evidence="1">Multi-pass membrane protein</topology>
    </subcellularLocation>
</comment>
<gene>
    <name evidence="10" type="ORF">GCM10023186_16380</name>
</gene>
<sequence>MYKPGRFWLTFGLLLLLAFIPLFWLLGSLPAQQWDESRTGLNAMGIWQHREWLVLRHNGQPDLWNGKPPLWPWILALSFRTIGFTELGLRLPAALAALATVLVVFRAGRHWLGSWPAGLLAALVLLTSQGYVTLHVSRTGDYDALLTLWTTLGALNWLAYLCTGRSRWAWTTGLCFALAVFTKGIAGALFAPGLLLATALLGQWPRLRRPAPWLAAGLVLATMAAWYSIREAAAPGYLAGVWAYEVGGPATTQLEKHYHPLEWYISLLAEHKFTAWLLAALVGWLIGAASPRGSRMWWLSRYTAVVVGCYLLVISLVQTKLGWYDAQAYPLLALQAAGGLTWAGQLISRQLQRRPEFGLQVGAVLLIAAFPYLAQWQHIRGLHQRRFDNAQLLYGRHLQEQLRQRPELQSYTLVTDGDYNDSPLFYATAASLTHGHKVRVFAPWQPEWGNQPWQVVVACGNKATRTVMQRPNTEILVRTDSCLTVILK</sequence>
<keyword evidence="7 8" id="KW-0472">Membrane</keyword>
<feature type="transmembrane region" description="Helical" evidence="8">
    <location>
        <begin position="144"/>
        <end position="162"/>
    </location>
</feature>
<feature type="domain" description="Glycosyltransferase RgtA/B/C/D-like" evidence="9">
    <location>
        <begin position="67"/>
        <end position="226"/>
    </location>
</feature>
<keyword evidence="2" id="KW-1003">Cell membrane</keyword>
<evidence type="ECO:0000259" key="9">
    <source>
        <dbReference type="Pfam" id="PF13231"/>
    </source>
</evidence>
<feature type="transmembrane region" description="Helical" evidence="8">
    <location>
        <begin position="329"/>
        <end position="347"/>
    </location>
</feature>
<keyword evidence="11" id="KW-1185">Reference proteome</keyword>
<evidence type="ECO:0000256" key="1">
    <source>
        <dbReference type="ARBA" id="ARBA00004651"/>
    </source>
</evidence>
<dbReference type="Pfam" id="PF13231">
    <property type="entry name" value="PMT_2"/>
    <property type="match status" value="1"/>
</dbReference>
<evidence type="ECO:0000313" key="11">
    <source>
        <dbReference type="Proteomes" id="UP001500454"/>
    </source>
</evidence>
<keyword evidence="6 8" id="KW-1133">Transmembrane helix</keyword>
<evidence type="ECO:0000256" key="7">
    <source>
        <dbReference type="ARBA" id="ARBA00023136"/>
    </source>
</evidence>
<dbReference type="EMBL" id="BAABHA010000002">
    <property type="protein sequence ID" value="GAA4379140.1"/>
    <property type="molecule type" value="Genomic_DNA"/>
</dbReference>
<keyword evidence="5 8" id="KW-0812">Transmembrane</keyword>
<keyword evidence="4" id="KW-0808">Transferase</keyword>
<feature type="transmembrane region" description="Helical" evidence="8">
    <location>
        <begin position="112"/>
        <end position="132"/>
    </location>
</feature>
<reference evidence="11" key="1">
    <citation type="journal article" date="2019" name="Int. J. Syst. Evol. Microbiol.">
        <title>The Global Catalogue of Microorganisms (GCM) 10K type strain sequencing project: providing services to taxonomists for standard genome sequencing and annotation.</title>
        <authorList>
            <consortium name="The Broad Institute Genomics Platform"/>
            <consortium name="The Broad Institute Genome Sequencing Center for Infectious Disease"/>
            <person name="Wu L."/>
            <person name="Ma J."/>
        </authorList>
    </citation>
    <scope>NUCLEOTIDE SEQUENCE [LARGE SCALE GENOMIC DNA]</scope>
    <source>
        <strain evidence="11">JCM 17924</strain>
    </source>
</reference>
<dbReference type="Proteomes" id="UP001500454">
    <property type="component" value="Unassembled WGS sequence"/>
</dbReference>
<proteinExistence type="predicted"/>
<feature type="transmembrane region" description="Helical" evidence="8">
    <location>
        <begin position="87"/>
        <end position="105"/>
    </location>
</feature>
<evidence type="ECO:0000256" key="2">
    <source>
        <dbReference type="ARBA" id="ARBA00022475"/>
    </source>
</evidence>
<name>A0ABP8IXR9_9BACT</name>
<keyword evidence="3" id="KW-0328">Glycosyltransferase</keyword>
<organism evidence="10 11">
    <name type="scientific">Hymenobacter koreensis</name>
    <dbReference type="NCBI Taxonomy" id="1084523"/>
    <lineage>
        <taxon>Bacteria</taxon>
        <taxon>Pseudomonadati</taxon>
        <taxon>Bacteroidota</taxon>
        <taxon>Cytophagia</taxon>
        <taxon>Cytophagales</taxon>
        <taxon>Hymenobacteraceae</taxon>
        <taxon>Hymenobacter</taxon>
    </lineage>
</organism>
<feature type="transmembrane region" description="Helical" evidence="8">
    <location>
        <begin position="296"/>
        <end position="317"/>
    </location>
</feature>
<dbReference type="InterPro" id="IPR038731">
    <property type="entry name" value="RgtA/B/C-like"/>
</dbReference>
<accession>A0ABP8IXR9</accession>
<feature type="transmembrane region" description="Helical" evidence="8">
    <location>
        <begin position="359"/>
        <end position="376"/>
    </location>
</feature>
<dbReference type="PANTHER" id="PTHR33908">
    <property type="entry name" value="MANNOSYLTRANSFERASE YKCB-RELATED"/>
    <property type="match status" value="1"/>
</dbReference>
<protein>
    <recommendedName>
        <fullName evidence="9">Glycosyltransferase RgtA/B/C/D-like domain-containing protein</fullName>
    </recommendedName>
</protein>